<evidence type="ECO:0000313" key="3">
    <source>
        <dbReference type="EMBL" id="NOV38682.1"/>
    </source>
</evidence>
<dbReference type="PANTHER" id="PTHR33505">
    <property type="entry name" value="ZGC:162634"/>
    <property type="match status" value="1"/>
</dbReference>
<sequence>MLKRVATAFLHKRCLSLIHKGCTQRLGFCTYGPDGPQPLDATLDVPVTFDEENLKFIVCPVTKKPLRYVSERNVLVSDELGKAFPIQNGIPNLLPDSARPLDEV</sequence>
<dbReference type="AlphaFoldDB" id="A0A6M2CY10"/>
<dbReference type="PANTHER" id="PTHR33505:SF4">
    <property type="entry name" value="PROTEIN PREY, MITOCHONDRIAL"/>
    <property type="match status" value="1"/>
</dbReference>
<dbReference type="Gene3D" id="2.20.25.10">
    <property type="match status" value="1"/>
</dbReference>
<protein>
    <recommendedName>
        <fullName evidence="2">Protein preY, mitochondrial</fullName>
    </recommendedName>
</protein>
<reference evidence="3" key="1">
    <citation type="submission" date="2019-09" db="EMBL/GenBank/DDBJ databases">
        <title>Organ-specific transcriptomic study of the physiology of the cattle tick, Rhipicephalus microplus.</title>
        <authorList>
            <person name="Tirloni L."/>
            <person name="Braz G."/>
            <person name="Gandara A.C.P."/>
            <person name="Sabadin G.A."/>
            <person name="da Silva R.M."/>
            <person name="Guizzo M.G."/>
            <person name="Machado J.A."/>
            <person name="Costa E.P."/>
            <person name="Gomes H.F."/>
            <person name="Moraes J."/>
            <person name="Mota M.B.S."/>
            <person name="Mesquita R.D."/>
            <person name="Alvarenga P.H."/>
            <person name="Alves F."/>
            <person name="Seixas A."/>
            <person name="da Fonseca R.N."/>
            <person name="Fogaca A."/>
            <person name="Logullo C."/>
            <person name="Tanaka A."/>
            <person name="Daffre S."/>
            <person name="Termignoni C."/>
            <person name="Vaz I.S.Jr."/>
            <person name="Oliveira P.L."/>
            <person name="Ribeiro J.M."/>
        </authorList>
    </citation>
    <scope>NUCLEOTIDE SEQUENCE</scope>
    <source>
        <strain evidence="3">Porto Alegre</strain>
    </source>
</reference>
<dbReference type="SUPFAM" id="SSF158997">
    <property type="entry name" value="Trm112p-like"/>
    <property type="match status" value="1"/>
</dbReference>
<accession>A0A6M2CY10</accession>
<name>A0A6M2CY10_RHIMP</name>
<comment type="similarity">
    <text evidence="1">Belongs to the PREY family.</text>
</comment>
<proteinExistence type="inferred from homology"/>
<dbReference type="EMBL" id="GHWJ01005945">
    <property type="protein sequence ID" value="NOV38682.1"/>
    <property type="molecule type" value="Transcribed_RNA"/>
</dbReference>
<dbReference type="Pfam" id="PF03966">
    <property type="entry name" value="Trm112p"/>
    <property type="match status" value="1"/>
</dbReference>
<evidence type="ECO:0000256" key="2">
    <source>
        <dbReference type="ARBA" id="ARBA00040939"/>
    </source>
</evidence>
<evidence type="ECO:0000256" key="1">
    <source>
        <dbReference type="ARBA" id="ARBA00038479"/>
    </source>
</evidence>
<dbReference type="InterPro" id="IPR005651">
    <property type="entry name" value="Trm112-like"/>
</dbReference>
<dbReference type="HAMAP" id="MF_01187">
    <property type="entry name" value="UPF0434"/>
    <property type="match status" value="1"/>
</dbReference>
<organism evidence="3">
    <name type="scientific">Rhipicephalus microplus</name>
    <name type="common">Cattle tick</name>
    <name type="synonym">Boophilus microplus</name>
    <dbReference type="NCBI Taxonomy" id="6941"/>
    <lineage>
        <taxon>Eukaryota</taxon>
        <taxon>Metazoa</taxon>
        <taxon>Ecdysozoa</taxon>
        <taxon>Arthropoda</taxon>
        <taxon>Chelicerata</taxon>
        <taxon>Arachnida</taxon>
        <taxon>Acari</taxon>
        <taxon>Parasitiformes</taxon>
        <taxon>Ixodida</taxon>
        <taxon>Ixodoidea</taxon>
        <taxon>Ixodidae</taxon>
        <taxon>Rhipicephalinae</taxon>
        <taxon>Rhipicephalus</taxon>
        <taxon>Boophilus</taxon>
    </lineage>
</organism>